<feature type="transmembrane region" description="Helical" evidence="13">
    <location>
        <begin position="393"/>
        <end position="413"/>
    </location>
</feature>
<dbReference type="AlphaFoldDB" id="A0A8S8X9A3"/>
<keyword evidence="7" id="KW-0547">Nucleotide-binding</keyword>
<dbReference type="Pfam" id="PF13493">
    <property type="entry name" value="DUF4118"/>
    <property type="match status" value="1"/>
</dbReference>
<dbReference type="PROSITE" id="PS50109">
    <property type="entry name" value="HIS_KIN"/>
    <property type="match status" value="1"/>
</dbReference>
<dbReference type="Pfam" id="PF00582">
    <property type="entry name" value="Usp"/>
    <property type="match status" value="1"/>
</dbReference>
<evidence type="ECO:0000256" key="11">
    <source>
        <dbReference type="ARBA" id="ARBA00023012"/>
    </source>
</evidence>
<dbReference type="InterPro" id="IPR003661">
    <property type="entry name" value="HisK_dim/P_dom"/>
</dbReference>
<dbReference type="InterPro" id="IPR036097">
    <property type="entry name" value="HisK_dim/P_sf"/>
</dbReference>
<evidence type="ECO:0000256" key="10">
    <source>
        <dbReference type="ARBA" id="ARBA00022989"/>
    </source>
</evidence>
<gene>
    <name evidence="15" type="primary">kdpD</name>
    <name evidence="15" type="ORF">TMPK1_00470</name>
</gene>
<dbReference type="Gene3D" id="1.10.287.130">
    <property type="match status" value="1"/>
</dbReference>
<dbReference type="Pfam" id="PF00512">
    <property type="entry name" value="HisKA"/>
    <property type="match status" value="1"/>
</dbReference>
<evidence type="ECO:0000256" key="4">
    <source>
        <dbReference type="ARBA" id="ARBA00022553"/>
    </source>
</evidence>
<dbReference type="RefSeq" id="WP_420240690.1">
    <property type="nucleotide sequence ID" value="NZ_BOPV01000001.1"/>
</dbReference>
<feature type="transmembrane region" description="Helical" evidence="13">
    <location>
        <begin position="472"/>
        <end position="490"/>
    </location>
</feature>
<dbReference type="SMART" id="SM00387">
    <property type="entry name" value="HATPase_c"/>
    <property type="match status" value="1"/>
</dbReference>
<dbReference type="Pfam" id="PF02702">
    <property type="entry name" value="KdpD"/>
    <property type="match status" value="1"/>
</dbReference>
<dbReference type="InterPro" id="IPR038318">
    <property type="entry name" value="KdpD_sf"/>
</dbReference>
<dbReference type="CDD" id="cd00082">
    <property type="entry name" value="HisKA"/>
    <property type="match status" value="1"/>
</dbReference>
<organism evidence="15 16">
    <name type="scientific">Roseiterribacter gracilis</name>
    <dbReference type="NCBI Taxonomy" id="2812848"/>
    <lineage>
        <taxon>Bacteria</taxon>
        <taxon>Pseudomonadati</taxon>
        <taxon>Pseudomonadota</taxon>
        <taxon>Alphaproteobacteria</taxon>
        <taxon>Rhodospirillales</taxon>
        <taxon>Roseiterribacteraceae</taxon>
        <taxon>Roseiterribacter</taxon>
    </lineage>
</organism>
<comment type="caution">
    <text evidence="15">The sequence shown here is derived from an EMBL/GenBank/DDBJ whole genome shotgun (WGS) entry which is preliminary data.</text>
</comment>
<keyword evidence="10 13" id="KW-1133">Transmembrane helix</keyword>
<dbReference type="FunFam" id="3.40.50.300:FF:000483">
    <property type="entry name" value="Sensor histidine kinase KdpD"/>
    <property type="match status" value="1"/>
</dbReference>
<dbReference type="GO" id="GO:0000155">
    <property type="term" value="F:phosphorelay sensor kinase activity"/>
    <property type="evidence" value="ECO:0007669"/>
    <property type="project" value="InterPro"/>
</dbReference>
<dbReference type="Pfam" id="PF13492">
    <property type="entry name" value="GAF_3"/>
    <property type="match status" value="1"/>
</dbReference>
<evidence type="ECO:0000259" key="14">
    <source>
        <dbReference type="PROSITE" id="PS50109"/>
    </source>
</evidence>
<keyword evidence="11" id="KW-0902">Two-component regulatory system</keyword>
<dbReference type="InterPro" id="IPR003018">
    <property type="entry name" value="GAF"/>
</dbReference>
<reference evidence="15" key="1">
    <citation type="submission" date="2021-02" db="EMBL/GenBank/DDBJ databases">
        <title>Genome sequence of Rhodospirillales sp. strain TMPK1 isolated from soil.</title>
        <authorList>
            <person name="Nakai R."/>
            <person name="Kusada H."/>
            <person name="Tamaki H."/>
        </authorList>
    </citation>
    <scope>NUCLEOTIDE SEQUENCE</scope>
    <source>
        <strain evidence="15">TMPK1</strain>
    </source>
</reference>
<dbReference type="CDD" id="cd00075">
    <property type="entry name" value="HATPase"/>
    <property type="match status" value="1"/>
</dbReference>
<dbReference type="Gene3D" id="3.30.450.40">
    <property type="match status" value="1"/>
</dbReference>
<dbReference type="PANTHER" id="PTHR45569">
    <property type="entry name" value="SENSOR PROTEIN KDPD"/>
    <property type="match status" value="1"/>
</dbReference>
<dbReference type="InterPro" id="IPR052023">
    <property type="entry name" value="Histidine_kinase_KdpD"/>
</dbReference>
<evidence type="ECO:0000256" key="5">
    <source>
        <dbReference type="ARBA" id="ARBA00022679"/>
    </source>
</evidence>
<name>A0A8S8X9A3_9PROT</name>
<dbReference type="Pfam" id="PF02518">
    <property type="entry name" value="HATPase_c"/>
    <property type="match status" value="1"/>
</dbReference>
<comment type="subcellular location">
    <subcellularLocation>
        <location evidence="2">Membrane</location>
        <topology evidence="2">Multi-pass membrane protein</topology>
    </subcellularLocation>
</comment>
<dbReference type="SUPFAM" id="SSF52402">
    <property type="entry name" value="Adenine nucleotide alpha hydrolases-like"/>
    <property type="match status" value="1"/>
</dbReference>
<dbReference type="InterPro" id="IPR003852">
    <property type="entry name" value="Sig_transdc_His_kinase_KdpD_N"/>
</dbReference>
<dbReference type="InterPro" id="IPR029016">
    <property type="entry name" value="GAF-like_dom_sf"/>
</dbReference>
<evidence type="ECO:0000256" key="9">
    <source>
        <dbReference type="ARBA" id="ARBA00022840"/>
    </source>
</evidence>
<sequence>MKDDRRPSPDALLERAARERSGKLKIYLGAAPGVGKTYEMLEDAWAKRRDGVDVVIGVVETHARPETEALLPGLEVIERREIEHRGVKLHELDLDAILARRPALVLVDELAHTNAPGSRHPKRYQDVEELLAAGIDVWSCMNVQHVESLNDVVASITRVRVRETVPDSILDRADEIELVDLPPDDLMQRLREGKVYVADAGGERALANFFQPGNLTALRELALRRAAQRVDQQMQSWMRAHAVEGPWAAGEHVLVALSPARDPAALVRAAKLLADRLHASLTAIHVDTHRAIGPKMQARLDEALRLAERLGGTALSVPGQSAVDEILAYARDHNVTQIVLGASTRGRWIERVFGSTVHELVRRAGPVSVHLIAADAAEPERGTRQIEVEPPRATAWAASVLLVAAALGVGLVIEHFTSALNVSLAFLTAVVAAAAIGGRGPALFACVLSVGAYNFFFLPPIYTFTITEPENIVALFFFFIVAVLVSNLSARQRMHAVSARRQARIQAELYAFSRKIAGVVALDDLLWTASVQIASALDVRVVFLLPDRDGLRVAAGFPPEDTIDAADMAAARWSFAHARPAGRDADTLPGAKRLFLPLIVGGAVVAVVGIDRDAPGQLLSPDRRRLLETLLDQTASAIERVGLAGKVEATRLEAETERLRAALLTSISHDLRTPLVSITGAVSSLRGYGDSYDPAQRDELLRTVEEEAARLNRFISNLLAMTRLESGTIDAAHDAVDLEEVVGTALERVRPVLDPSRISFAPEGDLPAVRGDYLLLEQVLVNLLDNAAKYAVTDEQTAPLVTITARRDGDVVQIDLADNGPGIPAADLERVFDKFYRVREGDRRRAGTGLGLAICRGFVEAMGGTIKAVESANGAHFVVRLPVSQ</sequence>
<dbReference type="InterPro" id="IPR014729">
    <property type="entry name" value="Rossmann-like_a/b/a_fold"/>
</dbReference>
<comment type="catalytic activity">
    <reaction evidence="1">
        <text>ATP + protein L-histidine = ADP + protein N-phospho-L-histidine.</text>
        <dbReference type="EC" id="2.7.13.3"/>
    </reaction>
</comment>
<dbReference type="EC" id="2.7.13.3" evidence="3"/>
<keyword evidence="4" id="KW-0597">Phosphoprotein</keyword>
<dbReference type="SUPFAM" id="SSF55874">
    <property type="entry name" value="ATPase domain of HSP90 chaperone/DNA topoisomerase II/histidine kinase"/>
    <property type="match status" value="1"/>
</dbReference>
<dbReference type="InterPro" id="IPR025201">
    <property type="entry name" value="KdpD_TM"/>
</dbReference>
<evidence type="ECO:0000256" key="1">
    <source>
        <dbReference type="ARBA" id="ARBA00000085"/>
    </source>
</evidence>
<dbReference type="InterPro" id="IPR027417">
    <property type="entry name" value="P-loop_NTPase"/>
</dbReference>
<keyword evidence="6 13" id="KW-0812">Transmembrane</keyword>
<dbReference type="GO" id="GO:0005886">
    <property type="term" value="C:plasma membrane"/>
    <property type="evidence" value="ECO:0007669"/>
    <property type="project" value="TreeGrafter"/>
</dbReference>
<keyword evidence="12 13" id="KW-0472">Membrane</keyword>
<dbReference type="PANTHER" id="PTHR45569:SF1">
    <property type="entry name" value="SENSOR PROTEIN KDPD"/>
    <property type="match status" value="1"/>
</dbReference>
<evidence type="ECO:0000256" key="2">
    <source>
        <dbReference type="ARBA" id="ARBA00004141"/>
    </source>
</evidence>
<keyword evidence="16" id="KW-1185">Reference proteome</keyword>
<evidence type="ECO:0000256" key="3">
    <source>
        <dbReference type="ARBA" id="ARBA00012438"/>
    </source>
</evidence>
<evidence type="ECO:0000256" key="12">
    <source>
        <dbReference type="ARBA" id="ARBA00023136"/>
    </source>
</evidence>
<dbReference type="SUPFAM" id="SSF47384">
    <property type="entry name" value="Homodimeric domain of signal transducing histidine kinase"/>
    <property type="match status" value="1"/>
</dbReference>
<dbReference type="Gene3D" id="3.40.50.300">
    <property type="entry name" value="P-loop containing nucleotide triphosphate hydrolases"/>
    <property type="match status" value="1"/>
</dbReference>
<evidence type="ECO:0000256" key="7">
    <source>
        <dbReference type="ARBA" id="ARBA00022741"/>
    </source>
</evidence>
<keyword evidence="9" id="KW-0067">ATP-binding</keyword>
<dbReference type="GO" id="GO:0005524">
    <property type="term" value="F:ATP binding"/>
    <property type="evidence" value="ECO:0007669"/>
    <property type="project" value="UniProtKB-KW"/>
</dbReference>
<feature type="transmembrane region" description="Helical" evidence="13">
    <location>
        <begin position="419"/>
        <end position="436"/>
    </location>
</feature>
<evidence type="ECO:0000256" key="8">
    <source>
        <dbReference type="ARBA" id="ARBA00022777"/>
    </source>
</evidence>
<evidence type="ECO:0000256" key="6">
    <source>
        <dbReference type="ARBA" id="ARBA00022692"/>
    </source>
</evidence>
<dbReference type="GO" id="GO:0005737">
    <property type="term" value="C:cytoplasm"/>
    <property type="evidence" value="ECO:0007669"/>
    <property type="project" value="UniProtKB-ARBA"/>
</dbReference>
<dbReference type="InterPro" id="IPR006016">
    <property type="entry name" value="UspA"/>
</dbReference>
<dbReference type="Proteomes" id="UP000681075">
    <property type="component" value="Unassembled WGS sequence"/>
</dbReference>
<dbReference type="SUPFAM" id="SSF55781">
    <property type="entry name" value="GAF domain-like"/>
    <property type="match status" value="1"/>
</dbReference>
<dbReference type="PRINTS" id="PR00344">
    <property type="entry name" value="BCTRLSENSOR"/>
</dbReference>
<dbReference type="Gene3D" id="3.30.565.10">
    <property type="entry name" value="Histidine kinase-like ATPase, C-terminal domain"/>
    <property type="match status" value="1"/>
</dbReference>
<protein>
    <recommendedName>
        <fullName evidence="3">histidine kinase</fullName>
        <ecNumber evidence="3">2.7.13.3</ecNumber>
    </recommendedName>
</protein>
<feature type="domain" description="Histidine kinase" evidence="14">
    <location>
        <begin position="666"/>
        <end position="885"/>
    </location>
</feature>
<keyword evidence="5" id="KW-0808">Transferase</keyword>
<dbReference type="Gene3D" id="3.40.50.620">
    <property type="entry name" value="HUPs"/>
    <property type="match status" value="1"/>
</dbReference>
<feature type="transmembrane region" description="Helical" evidence="13">
    <location>
        <begin position="443"/>
        <end position="466"/>
    </location>
</feature>
<keyword evidence="8 15" id="KW-0418">Kinase</keyword>
<dbReference type="InterPro" id="IPR005467">
    <property type="entry name" value="His_kinase_dom"/>
</dbReference>
<proteinExistence type="predicted"/>
<dbReference type="InterPro" id="IPR036890">
    <property type="entry name" value="HATPase_C_sf"/>
</dbReference>
<dbReference type="EMBL" id="BOPV01000001">
    <property type="protein sequence ID" value="GIL37810.1"/>
    <property type="molecule type" value="Genomic_DNA"/>
</dbReference>
<dbReference type="InterPro" id="IPR003594">
    <property type="entry name" value="HATPase_dom"/>
</dbReference>
<dbReference type="Gene3D" id="1.20.120.620">
    <property type="entry name" value="Backbone structure of the membrane domain of e. Coli histidine kinase receptor kdpd"/>
    <property type="match status" value="1"/>
</dbReference>
<evidence type="ECO:0000256" key="13">
    <source>
        <dbReference type="SAM" id="Phobius"/>
    </source>
</evidence>
<dbReference type="SMART" id="SM00388">
    <property type="entry name" value="HisKA"/>
    <property type="match status" value="1"/>
</dbReference>
<dbReference type="InterPro" id="IPR004358">
    <property type="entry name" value="Sig_transdc_His_kin-like_C"/>
</dbReference>
<evidence type="ECO:0000313" key="15">
    <source>
        <dbReference type="EMBL" id="GIL37810.1"/>
    </source>
</evidence>
<accession>A0A8S8X9A3</accession>
<evidence type="ECO:0000313" key="16">
    <source>
        <dbReference type="Proteomes" id="UP000681075"/>
    </source>
</evidence>